<dbReference type="InterPro" id="IPR029068">
    <property type="entry name" value="Glyas_Bleomycin-R_OHBP_Dase"/>
</dbReference>
<evidence type="ECO:0000256" key="1">
    <source>
        <dbReference type="ARBA" id="ARBA00022723"/>
    </source>
</evidence>
<sequence>MLDEIAHIGITVNDMSQTIKFYRDILGLTLTGDIIMEGHNVEILTTIKNSKLRVAYFKSDKQLKGPKIELIEFVGSSNKNIPIRQLNDINISEICFYVKNINEVYCNLKNKGVHFLSEPQTFDLTDQNFGKSKVVYFRDCNNIILELIEIL</sequence>
<keyword evidence="4" id="KW-1185">Reference proteome</keyword>
<evidence type="ECO:0000313" key="3">
    <source>
        <dbReference type="EMBL" id="MDQ0480232.1"/>
    </source>
</evidence>
<dbReference type="InterPro" id="IPR018146">
    <property type="entry name" value="Glyoxalase_1_CS"/>
</dbReference>
<protein>
    <submittedName>
        <fullName evidence="3">Catechol 2,3-dioxygenase-like lactoylglutathione lyase family enzyme</fullName>
    </submittedName>
</protein>
<evidence type="ECO:0000313" key="4">
    <source>
        <dbReference type="Proteomes" id="UP001224418"/>
    </source>
</evidence>
<dbReference type="PROSITE" id="PS51819">
    <property type="entry name" value="VOC"/>
    <property type="match status" value="1"/>
</dbReference>
<organism evidence="3 4">
    <name type="scientific">Hathewaya limosa</name>
    <name type="common">Clostridium limosum</name>
    <dbReference type="NCBI Taxonomy" id="1536"/>
    <lineage>
        <taxon>Bacteria</taxon>
        <taxon>Bacillati</taxon>
        <taxon>Bacillota</taxon>
        <taxon>Clostridia</taxon>
        <taxon>Eubacteriales</taxon>
        <taxon>Clostridiaceae</taxon>
        <taxon>Hathewaya</taxon>
    </lineage>
</organism>
<name>A0ABU0JT09_HATLI</name>
<dbReference type="EMBL" id="JAUSWN010000016">
    <property type="protein sequence ID" value="MDQ0480232.1"/>
    <property type="molecule type" value="Genomic_DNA"/>
</dbReference>
<evidence type="ECO:0000259" key="2">
    <source>
        <dbReference type="PROSITE" id="PS51819"/>
    </source>
</evidence>
<dbReference type="InterPro" id="IPR037523">
    <property type="entry name" value="VOC_core"/>
</dbReference>
<accession>A0ABU0JT09</accession>
<dbReference type="Gene3D" id="3.10.180.10">
    <property type="entry name" value="2,3-Dihydroxybiphenyl 1,2-Dioxygenase, domain 1"/>
    <property type="match status" value="1"/>
</dbReference>
<dbReference type="Proteomes" id="UP001224418">
    <property type="component" value="Unassembled WGS sequence"/>
</dbReference>
<dbReference type="PROSITE" id="PS00934">
    <property type="entry name" value="GLYOXALASE_I_1"/>
    <property type="match status" value="1"/>
</dbReference>
<comment type="caution">
    <text evidence="3">The sequence shown here is derived from an EMBL/GenBank/DDBJ whole genome shotgun (WGS) entry which is preliminary data.</text>
</comment>
<dbReference type="Pfam" id="PF13669">
    <property type="entry name" value="Glyoxalase_4"/>
    <property type="match status" value="1"/>
</dbReference>
<dbReference type="InterPro" id="IPR051785">
    <property type="entry name" value="MMCE/EMCE_epimerase"/>
</dbReference>
<dbReference type="PANTHER" id="PTHR43048:SF3">
    <property type="entry name" value="METHYLMALONYL-COA EPIMERASE, MITOCHONDRIAL"/>
    <property type="match status" value="1"/>
</dbReference>
<dbReference type="SUPFAM" id="SSF54593">
    <property type="entry name" value="Glyoxalase/Bleomycin resistance protein/Dihydroxybiphenyl dioxygenase"/>
    <property type="match status" value="1"/>
</dbReference>
<dbReference type="RefSeq" id="WP_307356110.1">
    <property type="nucleotide sequence ID" value="NZ_BAAACJ010000055.1"/>
</dbReference>
<feature type="domain" description="VOC" evidence="2">
    <location>
        <begin position="4"/>
        <end position="150"/>
    </location>
</feature>
<reference evidence="3 4" key="1">
    <citation type="submission" date="2023-07" db="EMBL/GenBank/DDBJ databases">
        <title>Genomic Encyclopedia of Type Strains, Phase IV (KMG-IV): sequencing the most valuable type-strain genomes for metagenomic binning, comparative biology and taxonomic classification.</title>
        <authorList>
            <person name="Goeker M."/>
        </authorList>
    </citation>
    <scope>NUCLEOTIDE SEQUENCE [LARGE SCALE GENOMIC DNA]</scope>
    <source>
        <strain evidence="3 4">DSM 1400</strain>
    </source>
</reference>
<gene>
    <name evidence="3" type="ORF">QOZ93_001980</name>
</gene>
<dbReference type="PANTHER" id="PTHR43048">
    <property type="entry name" value="METHYLMALONYL-COA EPIMERASE"/>
    <property type="match status" value="1"/>
</dbReference>
<keyword evidence="1" id="KW-0479">Metal-binding</keyword>
<proteinExistence type="predicted"/>